<dbReference type="AlphaFoldDB" id="A0A3N0AAV0"/>
<dbReference type="PANTHER" id="PTHR39450">
    <property type="entry name" value="MOLYBDOPTERIN OXIDOREDUCTASE, 4FE-4S CLUSTER-BINDING SUBUNIT"/>
    <property type="match status" value="1"/>
</dbReference>
<sequence length="119" mass="12691">MATVELTCICCPMGCPLTVEAAPDGEVLSVAGQSCRRGADYGRREATAPERMLTYVVPVQGRLEPLSVKTAQPVSKALMADVVQQLRQLEVQPPVEEGDVVLENVAATGIPVIATKTIW</sequence>
<accession>A0A3N0AAV0</accession>
<dbReference type="InterPro" id="IPR012460">
    <property type="entry name" value="DUF1667"/>
</dbReference>
<evidence type="ECO:0000313" key="4">
    <source>
        <dbReference type="Proteomes" id="UP000530850"/>
    </source>
</evidence>
<dbReference type="RefSeq" id="WP_123185971.1">
    <property type="nucleotide sequence ID" value="NZ_CANPEU010000034.1"/>
</dbReference>
<organism evidence="1 4">
    <name type="scientific">Parvibacter caecicola</name>
    <dbReference type="NCBI Taxonomy" id="747645"/>
    <lineage>
        <taxon>Bacteria</taxon>
        <taxon>Bacillati</taxon>
        <taxon>Actinomycetota</taxon>
        <taxon>Coriobacteriia</taxon>
        <taxon>Coriobacteriales</taxon>
        <taxon>Coriobacteriaceae</taxon>
        <taxon>Parvibacter</taxon>
    </lineage>
</organism>
<dbReference type="Gene3D" id="3.10.530.10">
    <property type="entry name" value="CPE0013-like"/>
    <property type="match status" value="1"/>
</dbReference>
<reference evidence="2 3" key="1">
    <citation type="submission" date="2019-04" db="EMBL/GenBank/DDBJ databases">
        <title>Microbes associate with the intestines of laboratory mice.</title>
        <authorList>
            <person name="Navarre W."/>
            <person name="Wong E."/>
            <person name="Huang K.C."/>
            <person name="Tropini C."/>
            <person name="Ng K."/>
            <person name="Yu B."/>
        </authorList>
    </citation>
    <scope>NUCLEOTIDE SEQUENCE [LARGE SCALE GENOMIC DNA]</scope>
    <source>
        <strain evidence="2 3">NM48_B13</strain>
    </source>
</reference>
<dbReference type="EMBL" id="JACHYA010000002">
    <property type="protein sequence ID" value="MBB3171250.1"/>
    <property type="molecule type" value="Genomic_DNA"/>
</dbReference>
<dbReference type="EMBL" id="SSTM01000002">
    <property type="protein sequence ID" value="TJW11379.1"/>
    <property type="molecule type" value="Genomic_DNA"/>
</dbReference>
<comment type="caution">
    <text evidence="1">The sequence shown here is derived from an EMBL/GenBank/DDBJ whole genome shotgun (WGS) entry which is preliminary data.</text>
</comment>
<keyword evidence="3" id="KW-1185">Reference proteome</keyword>
<gene>
    <name evidence="2" type="ORF">E5982_04010</name>
    <name evidence="1" type="ORF">FHR31_001062</name>
</gene>
<dbReference type="Proteomes" id="UP000309454">
    <property type="component" value="Unassembled WGS sequence"/>
</dbReference>
<protein>
    <submittedName>
        <fullName evidence="1">CxxC motif-containing protein</fullName>
    </submittedName>
    <submittedName>
        <fullName evidence="2">DUF1667 domain-containing protein</fullName>
    </submittedName>
</protein>
<evidence type="ECO:0000313" key="3">
    <source>
        <dbReference type="Proteomes" id="UP000309454"/>
    </source>
</evidence>
<dbReference type="SUPFAM" id="SSF160148">
    <property type="entry name" value="CPE0013-like"/>
    <property type="match status" value="1"/>
</dbReference>
<evidence type="ECO:0000313" key="2">
    <source>
        <dbReference type="EMBL" id="TJW11379.1"/>
    </source>
</evidence>
<dbReference type="OrthoDB" id="9811531at2"/>
<dbReference type="PANTHER" id="PTHR39450:SF1">
    <property type="entry name" value="DUF1667 DOMAIN-CONTAINING PROTEIN"/>
    <property type="match status" value="1"/>
</dbReference>
<reference evidence="1 4" key="2">
    <citation type="submission" date="2020-08" db="EMBL/GenBank/DDBJ databases">
        <title>Sequencing the genomes of 1000 actinobacteria strains.</title>
        <authorList>
            <person name="Klenk H.-P."/>
        </authorList>
    </citation>
    <scope>NUCLEOTIDE SEQUENCE [LARGE SCALE GENOMIC DNA]</scope>
    <source>
        <strain evidence="1 4">DSM 22242</strain>
    </source>
</reference>
<name>A0A3N0AAV0_9ACTN</name>
<proteinExistence type="predicted"/>
<dbReference type="GeneID" id="93357279"/>
<dbReference type="Pfam" id="PF07892">
    <property type="entry name" value="DUF1667"/>
    <property type="match status" value="1"/>
</dbReference>
<dbReference type="InterPro" id="IPR036593">
    <property type="entry name" value="CPE0013-like_sf"/>
</dbReference>
<dbReference type="Proteomes" id="UP000530850">
    <property type="component" value="Unassembled WGS sequence"/>
</dbReference>
<evidence type="ECO:0000313" key="1">
    <source>
        <dbReference type="EMBL" id="MBB3171250.1"/>
    </source>
</evidence>